<dbReference type="PANTHER" id="PTHR44379">
    <property type="entry name" value="OXIDOREDUCTASE WITH IRON-SULFUR SUBUNIT"/>
    <property type="match status" value="1"/>
</dbReference>
<comment type="caution">
    <text evidence="7">The sequence shown here is derived from an EMBL/GenBank/DDBJ whole genome shotgun (WGS) entry which is preliminary data.</text>
</comment>
<dbReference type="InterPro" id="IPR051452">
    <property type="entry name" value="Diverse_Oxidoreductases"/>
</dbReference>
<accession>A0A1J5RJZ3</accession>
<dbReference type="SUPFAM" id="SSF47741">
    <property type="entry name" value="CO dehydrogenase ISP C-domain like"/>
    <property type="match status" value="1"/>
</dbReference>
<dbReference type="InterPro" id="IPR036884">
    <property type="entry name" value="2Fe-2S-bd_dom_sf"/>
</dbReference>
<organism evidence="7">
    <name type="scientific">mine drainage metagenome</name>
    <dbReference type="NCBI Taxonomy" id="410659"/>
    <lineage>
        <taxon>unclassified sequences</taxon>
        <taxon>metagenomes</taxon>
        <taxon>ecological metagenomes</taxon>
    </lineage>
</organism>
<keyword evidence="1" id="KW-0001">2Fe-2S</keyword>
<dbReference type="GO" id="GO:0046872">
    <property type="term" value="F:metal ion binding"/>
    <property type="evidence" value="ECO:0007669"/>
    <property type="project" value="UniProtKB-KW"/>
</dbReference>
<keyword evidence="2" id="KW-0479">Metal-binding</keyword>
<dbReference type="InterPro" id="IPR012675">
    <property type="entry name" value="Beta-grasp_dom_sf"/>
</dbReference>
<dbReference type="InterPro" id="IPR006058">
    <property type="entry name" value="2Fe2S_fd_BS"/>
</dbReference>
<dbReference type="InterPro" id="IPR002888">
    <property type="entry name" value="2Fe-2S-bd"/>
</dbReference>
<dbReference type="SUPFAM" id="SSF54292">
    <property type="entry name" value="2Fe-2S ferredoxin-like"/>
    <property type="match status" value="1"/>
</dbReference>
<evidence type="ECO:0000256" key="4">
    <source>
        <dbReference type="ARBA" id="ARBA00023004"/>
    </source>
</evidence>
<dbReference type="PROSITE" id="PS00197">
    <property type="entry name" value="2FE2S_FER_1"/>
    <property type="match status" value="1"/>
</dbReference>
<evidence type="ECO:0000313" key="7">
    <source>
        <dbReference type="EMBL" id="OIQ95786.1"/>
    </source>
</evidence>
<evidence type="ECO:0000259" key="6">
    <source>
        <dbReference type="PROSITE" id="PS51085"/>
    </source>
</evidence>
<dbReference type="PROSITE" id="PS51085">
    <property type="entry name" value="2FE2S_FER_2"/>
    <property type="match status" value="1"/>
</dbReference>
<keyword evidence="5" id="KW-0411">Iron-sulfur</keyword>
<dbReference type="PANTHER" id="PTHR44379:SF8">
    <property type="entry name" value="XANTHINE DEHYDROGENASE IRON-SULFUR-BINDING SUBUNIT XDHC-RELATED"/>
    <property type="match status" value="1"/>
</dbReference>
<dbReference type="AlphaFoldDB" id="A0A1J5RJZ3"/>
<dbReference type="InterPro" id="IPR036010">
    <property type="entry name" value="2Fe-2S_ferredoxin-like_sf"/>
</dbReference>
<evidence type="ECO:0000256" key="2">
    <source>
        <dbReference type="ARBA" id="ARBA00022723"/>
    </source>
</evidence>
<dbReference type="GO" id="GO:0034875">
    <property type="term" value="F:caffeine oxidase activity"/>
    <property type="evidence" value="ECO:0007669"/>
    <property type="project" value="UniProtKB-EC"/>
</dbReference>
<feature type="domain" description="2Fe-2S ferredoxin-type" evidence="6">
    <location>
        <begin position="2"/>
        <end position="78"/>
    </location>
</feature>
<name>A0A1J5RJZ3_9ZZZZ</name>
<dbReference type="Gene3D" id="3.10.20.30">
    <property type="match status" value="1"/>
</dbReference>
<gene>
    <name evidence="7" type="primary">cdhC_1</name>
    <name evidence="7" type="ORF">GALL_222450</name>
</gene>
<dbReference type="CDD" id="cd00207">
    <property type="entry name" value="fer2"/>
    <property type="match status" value="1"/>
</dbReference>
<proteinExistence type="predicted"/>
<dbReference type="EC" id="1.17.5.2" evidence="7"/>
<dbReference type="Gene3D" id="1.10.150.120">
    <property type="entry name" value="[2Fe-2S]-binding domain"/>
    <property type="match status" value="1"/>
</dbReference>
<dbReference type="GO" id="GO:0051537">
    <property type="term" value="F:2 iron, 2 sulfur cluster binding"/>
    <property type="evidence" value="ECO:0007669"/>
    <property type="project" value="UniProtKB-KW"/>
</dbReference>
<keyword evidence="4" id="KW-0408">Iron</keyword>
<dbReference type="Pfam" id="PF01799">
    <property type="entry name" value="Fer2_2"/>
    <property type="match status" value="1"/>
</dbReference>
<protein>
    <submittedName>
        <fullName evidence="7">Caffeine dehydrogenase subunit gamma</fullName>
        <ecNumber evidence="7">1.17.5.2</ecNumber>
    </submittedName>
</protein>
<keyword evidence="3 7" id="KW-0560">Oxidoreductase</keyword>
<evidence type="ECO:0000256" key="5">
    <source>
        <dbReference type="ARBA" id="ARBA00023014"/>
    </source>
</evidence>
<sequence>MTTLELKVNGKPVCAEVEPRTHLADFLREKLFLTGTNLGCEQGVCGACTVMIDGVPTRSCIAFAVTCSGAEVRTIEHFDNDPVMQELRLAFTAEHALQCGYCTPGMLATARDIVTRLPEADDARIRHELSGNLCRCTGYVGLVRAIRRVLDARRANARTTPCTTMPDGEHRGH</sequence>
<dbReference type="FunFam" id="3.10.20.30:FF:000020">
    <property type="entry name" value="Xanthine dehydrogenase iron-sulfur subunit"/>
    <property type="match status" value="1"/>
</dbReference>
<dbReference type="Pfam" id="PF00111">
    <property type="entry name" value="Fer2"/>
    <property type="match status" value="1"/>
</dbReference>
<dbReference type="InterPro" id="IPR001041">
    <property type="entry name" value="2Fe-2S_ferredoxin-type"/>
</dbReference>
<evidence type="ECO:0000256" key="1">
    <source>
        <dbReference type="ARBA" id="ARBA00022714"/>
    </source>
</evidence>
<dbReference type="EMBL" id="MLJW01000160">
    <property type="protein sequence ID" value="OIQ95786.1"/>
    <property type="molecule type" value="Genomic_DNA"/>
</dbReference>
<reference evidence="7" key="1">
    <citation type="submission" date="2016-10" db="EMBL/GenBank/DDBJ databases">
        <title>Sequence of Gallionella enrichment culture.</title>
        <authorList>
            <person name="Poehlein A."/>
            <person name="Muehling M."/>
            <person name="Daniel R."/>
        </authorList>
    </citation>
    <scope>NUCLEOTIDE SEQUENCE</scope>
</reference>
<evidence type="ECO:0000256" key="3">
    <source>
        <dbReference type="ARBA" id="ARBA00023002"/>
    </source>
</evidence>